<dbReference type="InterPro" id="IPR016169">
    <property type="entry name" value="FAD-bd_PCMH_sub2"/>
</dbReference>
<dbReference type="InterPro" id="IPR016167">
    <property type="entry name" value="FAD-bd_PCMH_sub1"/>
</dbReference>
<sequence length="383" mass="40947">MSTQRLADLTTMRVGGPADETLTAHTRDELIERSIALWERGDDWLLLGGGSNTVIADEGYPGPVLLVRTSGIEQVADPELSAGSIRIRVEAGHDWDALVAECAERGWAGIEALSGIPGMAGAAPVQNIGAYGQELSDVLHSIEFLDAATYEPRRMLAAELELAYRDSVIKQGLEGVVLSIDLVLADAAVGAGEAGPEPLSEPIRFAQLATALGVEQGQRMPLRVVRDTVLRLRASKGMVLDEADHDTWSAGSFFTNPIVTERFARGLPENAPRFPVSDGEPEVAVTTFDELAAGQPLRTPPTPRERRVKLSAAWLIEHAGVPKGYRLPGSGASVSTKHTLAITNRGAASAADIGELARFIVQRVQQEFGLVLVPEPNLYGIEV</sequence>
<dbReference type="PANTHER" id="PTHR21071">
    <property type="entry name" value="UDP-N-ACETYLENOLPYRUVOYLGLUCOSAMINE REDUCTASE"/>
    <property type="match status" value="1"/>
</dbReference>
<evidence type="ECO:0000256" key="12">
    <source>
        <dbReference type="ARBA" id="ARBA00022984"/>
    </source>
</evidence>
<comment type="caution">
    <text evidence="19">The sequence shown here is derived from an EMBL/GenBank/DDBJ whole genome shotgun (WGS) entry which is preliminary data.</text>
</comment>
<organism evidence="19 20">
    <name type="scientific">Leucobacter albus</name>
    <dbReference type="NCBI Taxonomy" id="272210"/>
    <lineage>
        <taxon>Bacteria</taxon>
        <taxon>Bacillati</taxon>
        <taxon>Actinomycetota</taxon>
        <taxon>Actinomycetes</taxon>
        <taxon>Micrococcales</taxon>
        <taxon>Microbacteriaceae</taxon>
        <taxon>Leucobacter</taxon>
    </lineage>
</organism>
<evidence type="ECO:0000256" key="16">
    <source>
        <dbReference type="ARBA" id="ARBA00048914"/>
    </source>
</evidence>
<dbReference type="InterPro" id="IPR036635">
    <property type="entry name" value="MurB_C_sf"/>
</dbReference>
<keyword evidence="13 17" id="KW-0560">Oxidoreductase</keyword>
<dbReference type="Gene3D" id="3.90.78.10">
    <property type="entry name" value="UDP-N-acetylenolpyruvoylglucosamine reductase, C-terminal domain"/>
    <property type="match status" value="1"/>
</dbReference>
<evidence type="ECO:0000256" key="1">
    <source>
        <dbReference type="ARBA" id="ARBA00001974"/>
    </source>
</evidence>
<name>A0ABW3TMD9_9MICO</name>
<dbReference type="EMBL" id="JBHTLY010000003">
    <property type="protein sequence ID" value="MFD1201881.1"/>
    <property type="molecule type" value="Genomic_DNA"/>
</dbReference>
<dbReference type="Gene3D" id="3.30.465.10">
    <property type="match status" value="1"/>
</dbReference>
<dbReference type="Gene3D" id="3.30.43.10">
    <property type="entry name" value="Uridine Diphospho-n-acetylenolpyruvylglucosamine Reductase, domain 2"/>
    <property type="match status" value="1"/>
</dbReference>
<keyword evidence="11 17" id="KW-0133">Cell shape</keyword>
<evidence type="ECO:0000313" key="19">
    <source>
        <dbReference type="EMBL" id="MFD1201881.1"/>
    </source>
</evidence>
<dbReference type="SUPFAM" id="SSF56194">
    <property type="entry name" value="Uridine diphospho-N-Acetylenolpyruvylglucosamine reductase, MurB, C-terminal domain"/>
    <property type="match status" value="1"/>
</dbReference>
<feature type="active site" evidence="17">
    <location>
        <position position="165"/>
    </location>
</feature>
<feature type="active site" description="Proton donor" evidence="17">
    <location>
        <position position="252"/>
    </location>
</feature>
<evidence type="ECO:0000256" key="3">
    <source>
        <dbReference type="ARBA" id="ARBA00004496"/>
    </source>
</evidence>
<keyword evidence="9 17" id="KW-0274">FAD</keyword>
<protein>
    <recommendedName>
        <fullName evidence="17">UDP-N-acetylenolpyruvoylglucosamine reductase</fullName>
        <ecNumber evidence="17">1.3.1.98</ecNumber>
    </recommendedName>
    <alternativeName>
        <fullName evidence="17">UDP-N-acetylmuramate dehydrogenase</fullName>
    </alternativeName>
</protein>
<dbReference type="InterPro" id="IPR006094">
    <property type="entry name" value="Oxid_FAD_bind_N"/>
</dbReference>
<evidence type="ECO:0000256" key="10">
    <source>
        <dbReference type="ARBA" id="ARBA00022857"/>
    </source>
</evidence>
<evidence type="ECO:0000256" key="17">
    <source>
        <dbReference type="HAMAP-Rule" id="MF_00037"/>
    </source>
</evidence>
<keyword evidence="7 17" id="KW-0132">Cell division</keyword>
<evidence type="ECO:0000256" key="9">
    <source>
        <dbReference type="ARBA" id="ARBA00022827"/>
    </source>
</evidence>
<comment type="function">
    <text evidence="2 17">Cell wall formation.</text>
</comment>
<evidence type="ECO:0000256" key="7">
    <source>
        <dbReference type="ARBA" id="ARBA00022618"/>
    </source>
</evidence>
<keyword evidence="14 17" id="KW-0131">Cell cycle</keyword>
<comment type="catalytic activity">
    <reaction evidence="16 17">
        <text>UDP-N-acetyl-alpha-D-muramate + NADP(+) = UDP-N-acetyl-3-O-(1-carboxyvinyl)-alpha-D-glucosamine + NADPH + H(+)</text>
        <dbReference type="Rhea" id="RHEA:12248"/>
        <dbReference type="ChEBI" id="CHEBI:15378"/>
        <dbReference type="ChEBI" id="CHEBI:57783"/>
        <dbReference type="ChEBI" id="CHEBI:58349"/>
        <dbReference type="ChEBI" id="CHEBI:68483"/>
        <dbReference type="ChEBI" id="CHEBI:70757"/>
        <dbReference type="EC" id="1.3.1.98"/>
    </reaction>
</comment>
<dbReference type="Pfam" id="PF02873">
    <property type="entry name" value="MurB_C"/>
    <property type="match status" value="1"/>
</dbReference>
<evidence type="ECO:0000313" key="20">
    <source>
        <dbReference type="Proteomes" id="UP001597181"/>
    </source>
</evidence>
<evidence type="ECO:0000256" key="13">
    <source>
        <dbReference type="ARBA" id="ARBA00023002"/>
    </source>
</evidence>
<reference evidence="20" key="1">
    <citation type="journal article" date="2019" name="Int. J. Syst. Evol. Microbiol.">
        <title>The Global Catalogue of Microorganisms (GCM) 10K type strain sequencing project: providing services to taxonomists for standard genome sequencing and annotation.</title>
        <authorList>
            <consortium name="The Broad Institute Genomics Platform"/>
            <consortium name="The Broad Institute Genome Sequencing Center for Infectious Disease"/>
            <person name="Wu L."/>
            <person name="Ma J."/>
        </authorList>
    </citation>
    <scope>NUCLEOTIDE SEQUENCE [LARGE SCALE GENOMIC DNA]</scope>
    <source>
        <strain evidence="20">CCUG 50213</strain>
    </source>
</reference>
<dbReference type="Pfam" id="PF01565">
    <property type="entry name" value="FAD_binding_4"/>
    <property type="match status" value="1"/>
</dbReference>
<evidence type="ECO:0000256" key="14">
    <source>
        <dbReference type="ARBA" id="ARBA00023306"/>
    </source>
</evidence>
<evidence type="ECO:0000256" key="15">
    <source>
        <dbReference type="ARBA" id="ARBA00023316"/>
    </source>
</evidence>
<dbReference type="HAMAP" id="MF_00037">
    <property type="entry name" value="MurB"/>
    <property type="match status" value="1"/>
</dbReference>
<dbReference type="Proteomes" id="UP001597181">
    <property type="component" value="Unassembled WGS sequence"/>
</dbReference>
<keyword evidence="20" id="KW-1185">Reference proteome</keyword>
<comment type="pathway">
    <text evidence="4 17">Cell wall biogenesis; peptidoglycan biosynthesis.</text>
</comment>
<comment type="subcellular location">
    <subcellularLocation>
        <location evidence="3 17">Cytoplasm</location>
    </subcellularLocation>
</comment>
<comment type="cofactor">
    <cofactor evidence="1 17">
        <name>FAD</name>
        <dbReference type="ChEBI" id="CHEBI:57692"/>
    </cofactor>
</comment>
<keyword evidence="6 17" id="KW-0963">Cytoplasm</keyword>
<dbReference type="RefSeq" id="WP_382388839.1">
    <property type="nucleotide sequence ID" value="NZ_BAAAKZ010000004.1"/>
</dbReference>
<evidence type="ECO:0000256" key="4">
    <source>
        <dbReference type="ARBA" id="ARBA00004752"/>
    </source>
</evidence>
<dbReference type="InterPro" id="IPR011601">
    <property type="entry name" value="MurB_C"/>
</dbReference>
<dbReference type="PANTHER" id="PTHR21071:SF4">
    <property type="entry name" value="UDP-N-ACETYLENOLPYRUVOYLGLUCOSAMINE REDUCTASE"/>
    <property type="match status" value="1"/>
</dbReference>
<keyword evidence="12 17" id="KW-0573">Peptidoglycan synthesis</keyword>
<evidence type="ECO:0000256" key="11">
    <source>
        <dbReference type="ARBA" id="ARBA00022960"/>
    </source>
</evidence>
<evidence type="ECO:0000256" key="2">
    <source>
        <dbReference type="ARBA" id="ARBA00003921"/>
    </source>
</evidence>
<dbReference type="InterPro" id="IPR003170">
    <property type="entry name" value="MurB"/>
</dbReference>
<evidence type="ECO:0000256" key="5">
    <source>
        <dbReference type="ARBA" id="ARBA00010485"/>
    </source>
</evidence>
<evidence type="ECO:0000259" key="18">
    <source>
        <dbReference type="PROSITE" id="PS51387"/>
    </source>
</evidence>
<dbReference type="SUPFAM" id="SSF56176">
    <property type="entry name" value="FAD-binding/transporter-associated domain-like"/>
    <property type="match status" value="1"/>
</dbReference>
<dbReference type="InterPro" id="IPR036318">
    <property type="entry name" value="FAD-bd_PCMH-like_sf"/>
</dbReference>
<feature type="active site" evidence="17">
    <location>
        <position position="375"/>
    </location>
</feature>
<feature type="domain" description="FAD-binding PCMH-type" evidence="18">
    <location>
        <begin position="14"/>
        <end position="187"/>
    </location>
</feature>
<accession>A0ABW3TMD9</accession>
<keyword evidence="10 17" id="KW-0521">NADP</keyword>
<evidence type="ECO:0000256" key="6">
    <source>
        <dbReference type="ARBA" id="ARBA00022490"/>
    </source>
</evidence>
<evidence type="ECO:0000256" key="8">
    <source>
        <dbReference type="ARBA" id="ARBA00022630"/>
    </source>
</evidence>
<dbReference type="NCBIfam" id="NF010478">
    <property type="entry name" value="PRK13903.1"/>
    <property type="match status" value="1"/>
</dbReference>
<gene>
    <name evidence="17" type="primary">murB</name>
    <name evidence="19" type="ORF">ACFQ3U_08245</name>
</gene>
<dbReference type="PROSITE" id="PS51387">
    <property type="entry name" value="FAD_PCMH"/>
    <property type="match status" value="1"/>
</dbReference>
<keyword evidence="8 17" id="KW-0285">Flavoprotein</keyword>
<keyword evidence="15 17" id="KW-0961">Cell wall biogenesis/degradation</keyword>
<dbReference type="EC" id="1.3.1.98" evidence="17"/>
<dbReference type="GO" id="GO:0008762">
    <property type="term" value="F:UDP-N-acetylmuramate dehydrogenase activity"/>
    <property type="evidence" value="ECO:0007669"/>
    <property type="project" value="UniProtKB-EC"/>
</dbReference>
<comment type="similarity">
    <text evidence="5 17">Belongs to the MurB family.</text>
</comment>
<proteinExistence type="inferred from homology"/>
<dbReference type="InterPro" id="IPR016166">
    <property type="entry name" value="FAD-bd_PCMH"/>
</dbReference>